<reference evidence="2" key="2">
    <citation type="journal article" date="2019" name="IMA Fungus">
        <title>Genome sequencing and comparison of five Tilletia species to identify candidate genes for the detection of regulated species infecting wheat.</title>
        <authorList>
            <person name="Nguyen H.D.T."/>
            <person name="Sultana T."/>
            <person name="Kesanakurti P."/>
            <person name="Hambleton S."/>
        </authorList>
    </citation>
    <scope>NUCLEOTIDE SEQUENCE</scope>
    <source>
        <strain evidence="2">DAOMC 236416</strain>
    </source>
</reference>
<feature type="compositionally biased region" description="Polar residues" evidence="1">
    <location>
        <begin position="168"/>
        <end position="186"/>
    </location>
</feature>
<sequence>MAASRLIKWPTHLAITVDVILVNAESIDNVHEVDSTIYDSEGTAAEAKTHVRSRMPPKEGAYIVTQAPPATSPLRFNINDPENMRVRRGIAVDSQAIRYKNSHLGAWILPTERDRDQPPPDPTNSDRLSSSRRTSAPFALSTSASHAQQSLPPSAAASTSRNTASTPQVVASTSATRPDSQQQAHTSAPSAPSASSAPSGATVSISHAQRPLPPSAAASTSGQTAPTTQIVASTSATRPEQPASIPAHNDLTASYQQQPHTSTPYQPEASTSDIRMDVDTEGFEVIYAKLRMNPDQHHDDSTDSDRFEWQIPPALHKEPKAAEGESPFYKQRRLRNVNHPI</sequence>
<evidence type="ECO:0000313" key="3">
    <source>
        <dbReference type="Proteomes" id="UP000077521"/>
    </source>
</evidence>
<gene>
    <name evidence="2" type="ORF">A4X13_0g7495</name>
</gene>
<reference evidence="2" key="1">
    <citation type="submission" date="2016-04" db="EMBL/GenBank/DDBJ databases">
        <authorList>
            <person name="Nguyen H.D."/>
            <person name="Samba Siva P."/>
            <person name="Cullis J."/>
            <person name="Levesque C.A."/>
            <person name="Hambleton S."/>
        </authorList>
    </citation>
    <scope>NUCLEOTIDE SEQUENCE</scope>
    <source>
        <strain evidence="2">DAOMC 236416</strain>
    </source>
</reference>
<protein>
    <submittedName>
        <fullName evidence="2">Uncharacterized protein</fullName>
    </submittedName>
</protein>
<feature type="compositionally biased region" description="Low complexity" evidence="1">
    <location>
        <begin position="187"/>
        <end position="199"/>
    </location>
</feature>
<feature type="compositionally biased region" description="Low complexity" evidence="1">
    <location>
        <begin position="143"/>
        <end position="167"/>
    </location>
</feature>
<feature type="compositionally biased region" description="Polar residues" evidence="1">
    <location>
        <begin position="123"/>
        <end position="134"/>
    </location>
</feature>
<feature type="compositionally biased region" description="Polar residues" evidence="1">
    <location>
        <begin position="217"/>
        <end position="238"/>
    </location>
</feature>
<name>A0A8T8SJ68_9BASI</name>
<feature type="region of interest" description="Disordered" evidence="1">
    <location>
        <begin position="109"/>
        <end position="246"/>
    </location>
</feature>
<comment type="caution">
    <text evidence="2">The sequence shown here is derived from an EMBL/GenBank/DDBJ whole genome shotgun (WGS) entry which is preliminary data.</text>
</comment>
<accession>A0A8T8SJ68</accession>
<dbReference type="Proteomes" id="UP000077521">
    <property type="component" value="Unassembled WGS sequence"/>
</dbReference>
<feature type="compositionally biased region" description="Basic residues" evidence="1">
    <location>
        <begin position="330"/>
        <end position="341"/>
    </location>
</feature>
<proteinExistence type="predicted"/>
<dbReference type="AlphaFoldDB" id="A0A8T8SJ68"/>
<keyword evidence="3" id="KW-1185">Reference proteome</keyword>
<evidence type="ECO:0000256" key="1">
    <source>
        <dbReference type="SAM" id="MobiDB-lite"/>
    </source>
</evidence>
<organism evidence="2 3">
    <name type="scientific">Tilletia indica</name>
    <dbReference type="NCBI Taxonomy" id="43049"/>
    <lineage>
        <taxon>Eukaryota</taxon>
        <taxon>Fungi</taxon>
        <taxon>Dikarya</taxon>
        <taxon>Basidiomycota</taxon>
        <taxon>Ustilaginomycotina</taxon>
        <taxon>Exobasidiomycetes</taxon>
        <taxon>Tilletiales</taxon>
        <taxon>Tilletiaceae</taxon>
        <taxon>Tilletia</taxon>
    </lineage>
</organism>
<dbReference type="EMBL" id="LWDF02000944">
    <property type="protein sequence ID" value="KAE8241256.1"/>
    <property type="molecule type" value="Genomic_DNA"/>
</dbReference>
<feature type="region of interest" description="Disordered" evidence="1">
    <location>
        <begin position="315"/>
        <end position="341"/>
    </location>
</feature>
<evidence type="ECO:0000313" key="2">
    <source>
        <dbReference type="EMBL" id="KAE8241256.1"/>
    </source>
</evidence>